<dbReference type="STRING" id="1123397.SAMN05660831_02125"/>
<keyword evidence="9" id="KW-1185">Reference proteome</keyword>
<proteinExistence type="inferred from homology"/>
<dbReference type="Pfam" id="PF01782">
    <property type="entry name" value="RimM"/>
    <property type="match status" value="1"/>
</dbReference>
<evidence type="ECO:0000256" key="4">
    <source>
        <dbReference type="ARBA" id="ARBA00023186"/>
    </source>
</evidence>
<protein>
    <recommendedName>
        <fullName evidence="5">Ribosome maturation factor RimM</fullName>
    </recommendedName>
</protein>
<dbReference type="GO" id="GO:0006364">
    <property type="term" value="P:rRNA processing"/>
    <property type="evidence" value="ECO:0007669"/>
    <property type="project" value="UniProtKB-UniRule"/>
</dbReference>
<feature type="domain" description="RimM N-terminal" evidence="6">
    <location>
        <begin position="11"/>
        <end position="94"/>
    </location>
</feature>
<dbReference type="InterPro" id="IPR009000">
    <property type="entry name" value="Transl_B-barrel_sf"/>
</dbReference>
<sequence length="173" mass="18747">MATVGESLVPMGRIGAPHGVRGWVRIQSETRPEENILAYTPWYLRAGHQGAEARPVTIAESRIGGKGPLARLDGVADREGAAALTHSVILVPRSALPEPPDGEWYWADLEGLAVVTTADEELGRVQTMMETGANDVMVVAGERERLIPFVQGEVVRSVEPEAGRVVVDWDPEF</sequence>
<evidence type="ECO:0000259" key="7">
    <source>
        <dbReference type="Pfam" id="PF24986"/>
    </source>
</evidence>
<dbReference type="InterPro" id="IPR011961">
    <property type="entry name" value="RimM"/>
</dbReference>
<organism evidence="8 9">
    <name type="scientific">Thiohalospira halophila DSM 15071</name>
    <dbReference type="NCBI Taxonomy" id="1123397"/>
    <lineage>
        <taxon>Bacteria</taxon>
        <taxon>Pseudomonadati</taxon>
        <taxon>Pseudomonadota</taxon>
        <taxon>Gammaproteobacteria</taxon>
        <taxon>Thiohalospirales</taxon>
        <taxon>Thiohalospiraceae</taxon>
        <taxon>Thiohalospira</taxon>
    </lineage>
</organism>
<accession>A0A1I1UE52</accession>
<dbReference type="GO" id="GO:0005737">
    <property type="term" value="C:cytoplasm"/>
    <property type="evidence" value="ECO:0007669"/>
    <property type="project" value="UniProtKB-SubCell"/>
</dbReference>
<keyword evidence="1 5" id="KW-0963">Cytoplasm</keyword>
<dbReference type="PANTHER" id="PTHR33692">
    <property type="entry name" value="RIBOSOME MATURATION FACTOR RIMM"/>
    <property type="match status" value="1"/>
</dbReference>
<name>A0A1I1UE52_9GAMM</name>
<comment type="domain">
    <text evidence="5">The PRC barrel domain binds ribosomal protein uS19.</text>
</comment>
<evidence type="ECO:0000259" key="6">
    <source>
        <dbReference type="Pfam" id="PF01782"/>
    </source>
</evidence>
<dbReference type="SUPFAM" id="SSF50346">
    <property type="entry name" value="PRC-barrel domain"/>
    <property type="match status" value="1"/>
</dbReference>
<comment type="similarity">
    <text evidence="5">Belongs to the RimM family.</text>
</comment>
<dbReference type="Gene3D" id="2.30.30.240">
    <property type="entry name" value="PRC-barrel domain"/>
    <property type="match status" value="1"/>
</dbReference>
<dbReference type="RefSeq" id="WP_240308109.1">
    <property type="nucleotide sequence ID" value="NZ_FOMJ01000007.1"/>
</dbReference>
<evidence type="ECO:0000256" key="2">
    <source>
        <dbReference type="ARBA" id="ARBA00022517"/>
    </source>
</evidence>
<keyword evidence="2 5" id="KW-0690">Ribosome biogenesis</keyword>
<dbReference type="EMBL" id="FOMJ01000007">
    <property type="protein sequence ID" value="SFD69101.1"/>
    <property type="molecule type" value="Genomic_DNA"/>
</dbReference>
<evidence type="ECO:0000313" key="9">
    <source>
        <dbReference type="Proteomes" id="UP000198611"/>
    </source>
</evidence>
<dbReference type="SUPFAM" id="SSF50447">
    <property type="entry name" value="Translation proteins"/>
    <property type="match status" value="1"/>
</dbReference>
<dbReference type="InterPro" id="IPR002676">
    <property type="entry name" value="RimM_N"/>
</dbReference>
<dbReference type="Proteomes" id="UP000198611">
    <property type="component" value="Unassembled WGS sequence"/>
</dbReference>
<keyword evidence="3 5" id="KW-0698">rRNA processing</keyword>
<dbReference type="PANTHER" id="PTHR33692:SF1">
    <property type="entry name" value="RIBOSOME MATURATION FACTOR RIMM"/>
    <property type="match status" value="1"/>
</dbReference>
<evidence type="ECO:0000256" key="5">
    <source>
        <dbReference type="HAMAP-Rule" id="MF_00014"/>
    </source>
</evidence>
<dbReference type="InterPro" id="IPR056792">
    <property type="entry name" value="PRC_RimM"/>
</dbReference>
<dbReference type="GO" id="GO:0005840">
    <property type="term" value="C:ribosome"/>
    <property type="evidence" value="ECO:0007669"/>
    <property type="project" value="InterPro"/>
</dbReference>
<dbReference type="Gene3D" id="2.40.30.60">
    <property type="entry name" value="RimM"/>
    <property type="match status" value="1"/>
</dbReference>
<feature type="domain" description="Ribosome maturation factor RimM PRC barrel" evidence="7">
    <location>
        <begin position="106"/>
        <end position="170"/>
    </location>
</feature>
<keyword evidence="4 5" id="KW-0143">Chaperone</keyword>
<dbReference type="GO" id="GO:0043022">
    <property type="term" value="F:ribosome binding"/>
    <property type="evidence" value="ECO:0007669"/>
    <property type="project" value="InterPro"/>
</dbReference>
<comment type="function">
    <text evidence="5">An accessory protein needed during the final step in the assembly of 30S ribosomal subunit, possibly for assembly of the head region. Essential for efficient processing of 16S rRNA. May be needed both before and after RbfA during the maturation of 16S rRNA. It has affinity for free ribosomal 30S subunits but not for 70S ribosomes.</text>
</comment>
<evidence type="ECO:0000256" key="1">
    <source>
        <dbReference type="ARBA" id="ARBA00022490"/>
    </source>
</evidence>
<dbReference type="InterPro" id="IPR036976">
    <property type="entry name" value="RimM_N_sf"/>
</dbReference>
<comment type="subcellular location">
    <subcellularLocation>
        <location evidence="5">Cytoplasm</location>
    </subcellularLocation>
</comment>
<reference evidence="8 9" key="1">
    <citation type="submission" date="2016-10" db="EMBL/GenBank/DDBJ databases">
        <authorList>
            <person name="de Groot N.N."/>
        </authorList>
    </citation>
    <scope>NUCLEOTIDE SEQUENCE [LARGE SCALE GENOMIC DNA]</scope>
    <source>
        <strain evidence="8 9">HL3</strain>
    </source>
</reference>
<comment type="subunit">
    <text evidence="5">Binds ribosomal protein uS19.</text>
</comment>
<dbReference type="InterPro" id="IPR011033">
    <property type="entry name" value="PRC_barrel-like_sf"/>
</dbReference>
<evidence type="ECO:0000256" key="3">
    <source>
        <dbReference type="ARBA" id="ARBA00022552"/>
    </source>
</evidence>
<gene>
    <name evidence="5" type="primary">rimM</name>
    <name evidence="8" type="ORF">SAMN05660831_02125</name>
</gene>
<dbReference type="AlphaFoldDB" id="A0A1I1UE52"/>
<dbReference type="Pfam" id="PF24986">
    <property type="entry name" value="PRC_RimM"/>
    <property type="match status" value="1"/>
</dbReference>
<dbReference type="NCBIfam" id="TIGR02273">
    <property type="entry name" value="16S_RimM"/>
    <property type="match status" value="1"/>
</dbReference>
<dbReference type="HAMAP" id="MF_00014">
    <property type="entry name" value="Ribosome_mat_RimM"/>
    <property type="match status" value="1"/>
</dbReference>
<dbReference type="GO" id="GO:0042274">
    <property type="term" value="P:ribosomal small subunit biogenesis"/>
    <property type="evidence" value="ECO:0007669"/>
    <property type="project" value="UniProtKB-UniRule"/>
</dbReference>
<evidence type="ECO:0000313" key="8">
    <source>
        <dbReference type="EMBL" id="SFD69101.1"/>
    </source>
</evidence>